<comment type="caution">
    <text evidence="2">The sequence shown here is derived from an EMBL/GenBank/DDBJ whole genome shotgun (WGS) entry which is preliminary data.</text>
</comment>
<evidence type="ECO:0000313" key="2">
    <source>
        <dbReference type="EMBL" id="PIC23237.1"/>
    </source>
</evidence>
<keyword evidence="1" id="KW-0812">Transmembrane</keyword>
<dbReference type="AlphaFoldDB" id="A0A2G5T7K7"/>
<accession>A0A2G5T7K7</accession>
<evidence type="ECO:0000313" key="3">
    <source>
        <dbReference type="Proteomes" id="UP000230233"/>
    </source>
</evidence>
<feature type="transmembrane region" description="Helical" evidence="1">
    <location>
        <begin position="242"/>
        <end position="267"/>
    </location>
</feature>
<feature type="transmembrane region" description="Helical" evidence="1">
    <location>
        <begin position="273"/>
        <end position="295"/>
    </location>
</feature>
<keyword evidence="3" id="KW-1185">Reference proteome</keyword>
<dbReference type="EMBL" id="PDUG01000005">
    <property type="protein sequence ID" value="PIC23237.1"/>
    <property type="molecule type" value="Genomic_DNA"/>
</dbReference>
<dbReference type="Pfam" id="PF10318">
    <property type="entry name" value="7TM_GPCR_Srh"/>
    <property type="match status" value="1"/>
</dbReference>
<feature type="transmembrane region" description="Helical" evidence="1">
    <location>
        <begin position="18"/>
        <end position="36"/>
    </location>
</feature>
<reference evidence="3" key="1">
    <citation type="submission" date="2017-10" db="EMBL/GenBank/DDBJ databases">
        <title>Rapid genome shrinkage in a self-fertile nematode reveals novel sperm competition proteins.</title>
        <authorList>
            <person name="Yin D."/>
            <person name="Schwarz E.M."/>
            <person name="Thomas C.G."/>
            <person name="Felde R.L."/>
            <person name="Korf I.F."/>
            <person name="Cutter A.D."/>
            <person name="Schartner C.M."/>
            <person name="Ralston E.J."/>
            <person name="Meyer B.J."/>
            <person name="Haag E.S."/>
        </authorList>
    </citation>
    <scope>NUCLEOTIDE SEQUENCE [LARGE SCALE GENOMIC DNA]</scope>
    <source>
        <strain evidence="3">JU1422</strain>
    </source>
</reference>
<dbReference type="OrthoDB" id="5842983at2759"/>
<feature type="transmembrane region" description="Helical" evidence="1">
    <location>
        <begin position="48"/>
        <end position="66"/>
    </location>
</feature>
<sequence>MNCLDPAPDIYRTFTHSLQFISVPTYLLALISLVFIKSNVFTTYRFFLIWHLLENFSFELYAGWLVEPVLHAPYTLVRTSGVLSKAGVGGLVQTLILCLGIQYNAVSISEMFWFRYKASIINYKERGYTYFLRFLVNATRFISIFDMVFCTVTYDDGLQFQQKYKADLLKLNPSDTFLTCDSVYIMVPFKDYVTTVFVVFWIIQSIVLFLSVPGISIFVKFNLPKSGSEATWKVQQHLMRSLIIQASIHAIMLGIPNMMFVYAFLLGYKNESIAYAAFFFLTTHGFASSLAMIIFTKPLRQYLLVLFKLKKTVTSKTSITSVNKRASVF</sequence>
<feature type="transmembrane region" description="Helical" evidence="1">
    <location>
        <begin position="196"/>
        <end position="221"/>
    </location>
</feature>
<name>A0A2G5T7K7_9PELO</name>
<feature type="transmembrane region" description="Helical" evidence="1">
    <location>
        <begin position="130"/>
        <end position="154"/>
    </location>
</feature>
<dbReference type="PANTHER" id="PTHR46891">
    <property type="entry name" value="SERPENTINE RECEPTOR, CLASS H-RELATED"/>
    <property type="match status" value="1"/>
</dbReference>
<keyword evidence="1" id="KW-0472">Membrane</keyword>
<dbReference type="Proteomes" id="UP000230233">
    <property type="component" value="Chromosome V"/>
</dbReference>
<organism evidence="2 3">
    <name type="scientific">Caenorhabditis nigoni</name>
    <dbReference type="NCBI Taxonomy" id="1611254"/>
    <lineage>
        <taxon>Eukaryota</taxon>
        <taxon>Metazoa</taxon>
        <taxon>Ecdysozoa</taxon>
        <taxon>Nematoda</taxon>
        <taxon>Chromadorea</taxon>
        <taxon>Rhabditida</taxon>
        <taxon>Rhabditina</taxon>
        <taxon>Rhabditomorpha</taxon>
        <taxon>Rhabditoidea</taxon>
        <taxon>Rhabditidae</taxon>
        <taxon>Peloderinae</taxon>
        <taxon>Caenorhabditis</taxon>
    </lineage>
</organism>
<evidence type="ECO:0000256" key="1">
    <source>
        <dbReference type="SAM" id="Phobius"/>
    </source>
</evidence>
<dbReference type="PANTHER" id="PTHR46891:SF2">
    <property type="entry name" value="SERPENTINE RECEPTOR, CLASS H"/>
    <property type="match status" value="1"/>
</dbReference>
<keyword evidence="1" id="KW-1133">Transmembrane helix</keyword>
<protein>
    <recommendedName>
        <fullName evidence="4">G-protein coupled receptors family 1 profile domain-containing protein</fullName>
    </recommendedName>
</protein>
<evidence type="ECO:0008006" key="4">
    <source>
        <dbReference type="Google" id="ProtNLM"/>
    </source>
</evidence>
<gene>
    <name evidence="2" type="primary">Cnig_chr_V.g17006</name>
    <name evidence="2" type="ORF">B9Z55_017006</name>
</gene>
<proteinExistence type="predicted"/>
<dbReference type="InterPro" id="IPR019422">
    <property type="entry name" value="7TM_GPCR_serpentine_rcpt_Srh"/>
</dbReference>
<feature type="transmembrane region" description="Helical" evidence="1">
    <location>
        <begin position="86"/>
        <end position="109"/>
    </location>
</feature>